<keyword evidence="2" id="KW-1185">Reference proteome</keyword>
<sequence>METLSWKRSITLVLDSAIIFLRISTVQSLSNQQRITTSHLLGDAFSHIPHRQSKSHISKIPGRTTRVMDTVPFKFVDSVVELLGWQTLDRVALQVHHGHWKPAIDLHYRNRVNYRLLFQKTERGANVDLLVNRRGEPDLSVSVQEIQRNRRFARIVEVHEVRQGSIRAWTSTKLLGKAETDKLLECVAPLIDQASYRYIESFFDLWKARGNLHFWLTFDQYKLDGERLRSLLSRGEVSEIRPNSREIFFKHETKKSIARVIKDRCFRMECYTCECDRFVKCLLKQYCTSHHDF</sequence>
<organism evidence="2 3">
    <name type="scientific">Steinernema glaseri</name>
    <dbReference type="NCBI Taxonomy" id="37863"/>
    <lineage>
        <taxon>Eukaryota</taxon>
        <taxon>Metazoa</taxon>
        <taxon>Ecdysozoa</taxon>
        <taxon>Nematoda</taxon>
        <taxon>Chromadorea</taxon>
        <taxon>Rhabditida</taxon>
        <taxon>Tylenchina</taxon>
        <taxon>Panagrolaimomorpha</taxon>
        <taxon>Strongyloidoidea</taxon>
        <taxon>Steinernematidae</taxon>
        <taxon>Steinernema</taxon>
    </lineage>
</organism>
<dbReference type="Proteomes" id="UP000095287">
    <property type="component" value="Unplaced"/>
</dbReference>
<dbReference type="AlphaFoldDB" id="A0A1I7YAC8"/>
<reference evidence="3" key="1">
    <citation type="submission" date="2016-11" db="UniProtKB">
        <authorList>
            <consortium name="WormBaseParasite"/>
        </authorList>
    </citation>
    <scope>IDENTIFICATION</scope>
</reference>
<keyword evidence="1" id="KW-0732">Signal</keyword>
<dbReference type="WBParaSite" id="L893_g14270.t1">
    <property type="protein sequence ID" value="L893_g14270.t1"/>
    <property type="gene ID" value="L893_g14270"/>
</dbReference>
<feature type="signal peptide" evidence="1">
    <location>
        <begin position="1"/>
        <end position="28"/>
    </location>
</feature>
<evidence type="ECO:0000313" key="3">
    <source>
        <dbReference type="WBParaSite" id="L893_g14270.t1"/>
    </source>
</evidence>
<feature type="chain" id="PRO_5009311878" evidence="1">
    <location>
        <begin position="29"/>
        <end position="293"/>
    </location>
</feature>
<name>A0A1I7YAC8_9BILA</name>
<accession>A0A1I7YAC8</accession>
<protein>
    <submittedName>
        <fullName evidence="3">F-box domain-containing protein</fullName>
    </submittedName>
</protein>
<evidence type="ECO:0000313" key="2">
    <source>
        <dbReference type="Proteomes" id="UP000095287"/>
    </source>
</evidence>
<evidence type="ECO:0000256" key="1">
    <source>
        <dbReference type="SAM" id="SignalP"/>
    </source>
</evidence>
<proteinExistence type="predicted"/>